<proteinExistence type="predicted"/>
<dbReference type="Proteomes" id="UP000046395">
    <property type="component" value="Unassembled WGS sequence"/>
</dbReference>
<dbReference type="PANTHER" id="PTHR21301:SF10">
    <property type="entry name" value="REVERSE TRANSCRIPTASE DOMAIN-CONTAINING PROTEIN"/>
    <property type="match status" value="1"/>
</dbReference>
<dbReference type="PROSITE" id="PS50878">
    <property type="entry name" value="RT_POL"/>
    <property type="match status" value="1"/>
</dbReference>
<evidence type="ECO:0000313" key="2">
    <source>
        <dbReference type="Proteomes" id="UP000046395"/>
    </source>
</evidence>
<dbReference type="PANTHER" id="PTHR21301">
    <property type="entry name" value="REVERSE TRANSCRIPTASE"/>
    <property type="match status" value="1"/>
</dbReference>
<evidence type="ECO:0000259" key="1">
    <source>
        <dbReference type="PROSITE" id="PS50878"/>
    </source>
</evidence>
<dbReference type="STRING" id="70415.A0A5S6QML8"/>
<evidence type="ECO:0000313" key="3">
    <source>
        <dbReference type="WBParaSite" id="TMUE_2000008448.1"/>
    </source>
</evidence>
<keyword evidence="2" id="KW-1185">Reference proteome</keyword>
<dbReference type="InterPro" id="IPR000477">
    <property type="entry name" value="RT_dom"/>
</dbReference>
<accession>A0A5S6QML8</accession>
<dbReference type="AlphaFoldDB" id="A0A5S6QML8"/>
<reference evidence="3" key="1">
    <citation type="submission" date="2019-12" db="UniProtKB">
        <authorList>
            <consortium name="WormBaseParasite"/>
        </authorList>
    </citation>
    <scope>IDENTIFICATION</scope>
</reference>
<sequence length="225" mass="25007">MGSPLSPTIAEIFMEDLEKKAFPAGLLAHQVKMFKRYVDDIFVIVKKGKEEGLLQHLNSLFPNIITFTIEKEKNGELPFLDVLVIKKRASEGDKPRNYSASEQSCVLHSKVSRTHISEILADLNFYQLSPMETFGLVVIFFGFCCPNISAKRSTSVLVSGFPELARSVGWLSDCTVWPSTSREQTGAVTLLRAGWLSDCSKEIITPYWSSGPADIGRADCGQLLR</sequence>
<organism evidence="2 3">
    <name type="scientific">Trichuris muris</name>
    <name type="common">Mouse whipworm</name>
    <dbReference type="NCBI Taxonomy" id="70415"/>
    <lineage>
        <taxon>Eukaryota</taxon>
        <taxon>Metazoa</taxon>
        <taxon>Ecdysozoa</taxon>
        <taxon>Nematoda</taxon>
        <taxon>Enoplea</taxon>
        <taxon>Dorylaimia</taxon>
        <taxon>Trichinellida</taxon>
        <taxon>Trichuridae</taxon>
        <taxon>Trichuris</taxon>
    </lineage>
</organism>
<name>A0A5S6QML8_TRIMR</name>
<dbReference type="CDD" id="cd00304">
    <property type="entry name" value="RT_like"/>
    <property type="match status" value="1"/>
</dbReference>
<dbReference type="WBParaSite" id="TMUE_2000008448.1">
    <property type="protein sequence ID" value="TMUE_2000008448.1"/>
    <property type="gene ID" value="WBGene00285928"/>
</dbReference>
<feature type="domain" description="Reverse transcriptase" evidence="1">
    <location>
        <begin position="1"/>
        <end position="138"/>
    </location>
</feature>
<protein>
    <submittedName>
        <fullName evidence="3">Reverse transcriptase domain-containing protein</fullName>
    </submittedName>
</protein>